<dbReference type="Pfam" id="PF12697">
    <property type="entry name" value="Abhydrolase_6"/>
    <property type="match status" value="1"/>
</dbReference>
<dbReference type="SUPFAM" id="SSF53474">
    <property type="entry name" value="alpha/beta-Hydrolases"/>
    <property type="match status" value="1"/>
</dbReference>
<name>A0A543DPA7_9PSEU</name>
<evidence type="ECO:0000313" key="3">
    <source>
        <dbReference type="Proteomes" id="UP000315677"/>
    </source>
</evidence>
<feature type="domain" description="AB hydrolase-1" evidence="1">
    <location>
        <begin position="9"/>
        <end position="213"/>
    </location>
</feature>
<protein>
    <submittedName>
        <fullName evidence="2">Alpha-beta hydrolase superfamily lysophospholipase</fullName>
    </submittedName>
</protein>
<dbReference type="Gene3D" id="3.40.50.1820">
    <property type="entry name" value="alpha/beta hydrolase"/>
    <property type="match status" value="1"/>
</dbReference>
<dbReference type="AlphaFoldDB" id="A0A543DPA7"/>
<dbReference type="PANTHER" id="PTHR43689:SF8">
    <property type="entry name" value="ALPHA_BETA-HYDROLASES SUPERFAMILY PROTEIN"/>
    <property type="match status" value="1"/>
</dbReference>
<dbReference type="Proteomes" id="UP000315677">
    <property type="component" value="Unassembled WGS sequence"/>
</dbReference>
<evidence type="ECO:0000313" key="2">
    <source>
        <dbReference type="EMBL" id="TQM11176.1"/>
    </source>
</evidence>
<gene>
    <name evidence="2" type="ORF">FB558_3729</name>
</gene>
<keyword evidence="2" id="KW-0378">Hydrolase</keyword>
<accession>A0A543DPA7</accession>
<dbReference type="PANTHER" id="PTHR43689">
    <property type="entry name" value="HYDROLASE"/>
    <property type="match status" value="1"/>
</dbReference>
<dbReference type="RefSeq" id="WP_142055117.1">
    <property type="nucleotide sequence ID" value="NZ_VFPA01000002.1"/>
</dbReference>
<dbReference type="EMBL" id="VFPA01000002">
    <property type="protein sequence ID" value="TQM11176.1"/>
    <property type="molecule type" value="Genomic_DNA"/>
</dbReference>
<evidence type="ECO:0000259" key="1">
    <source>
        <dbReference type="Pfam" id="PF12697"/>
    </source>
</evidence>
<comment type="caution">
    <text evidence="2">The sequence shown here is derived from an EMBL/GenBank/DDBJ whole genome shotgun (WGS) entry which is preliminary data.</text>
</comment>
<keyword evidence="3" id="KW-1185">Reference proteome</keyword>
<organism evidence="2 3">
    <name type="scientific">Pseudonocardia kunmingensis</name>
    <dbReference type="NCBI Taxonomy" id="630975"/>
    <lineage>
        <taxon>Bacteria</taxon>
        <taxon>Bacillati</taxon>
        <taxon>Actinomycetota</taxon>
        <taxon>Actinomycetes</taxon>
        <taxon>Pseudonocardiales</taxon>
        <taxon>Pseudonocardiaceae</taxon>
        <taxon>Pseudonocardia</taxon>
    </lineage>
</organism>
<sequence length="230" mass="23790">MPEGRGETVVLVHGLGSSFRHNWETTGWVDVLRGEGHEVVGVQLPGHGASGPSGVGADEPDAADRILRVAASFDAVSAVGFSAGAVAVLRAAARRPGSFRRLAVLGIGDRVLRPSTAEATTRLADMIDAREEPDDVHGRLFRRMAATAGNDPAAVAAYLRAAPGAVPPAEVERITAPTLVVVGDRDPAAPADRLAAVLPDSQSVVLRGVDHFATTGDIRCLDAVVTFLAA</sequence>
<dbReference type="GO" id="GO:0016787">
    <property type="term" value="F:hydrolase activity"/>
    <property type="evidence" value="ECO:0007669"/>
    <property type="project" value="UniProtKB-KW"/>
</dbReference>
<dbReference type="OrthoDB" id="9804723at2"/>
<dbReference type="InterPro" id="IPR000073">
    <property type="entry name" value="AB_hydrolase_1"/>
</dbReference>
<dbReference type="InterPro" id="IPR029058">
    <property type="entry name" value="AB_hydrolase_fold"/>
</dbReference>
<reference evidence="2 3" key="1">
    <citation type="submission" date="2019-06" db="EMBL/GenBank/DDBJ databases">
        <title>Sequencing the genomes of 1000 actinobacteria strains.</title>
        <authorList>
            <person name="Klenk H.-P."/>
        </authorList>
    </citation>
    <scope>NUCLEOTIDE SEQUENCE [LARGE SCALE GENOMIC DNA]</scope>
    <source>
        <strain evidence="2 3">DSM 45301</strain>
    </source>
</reference>
<proteinExistence type="predicted"/>